<keyword evidence="2" id="KW-1185">Reference proteome</keyword>
<protein>
    <submittedName>
        <fullName evidence="1">Uncharacterized protein</fullName>
    </submittedName>
</protein>
<accession>A0A8H5D5G7</accession>
<comment type="caution">
    <text evidence="1">The sequence shown here is derived from an EMBL/GenBank/DDBJ whole genome shotgun (WGS) entry which is preliminary data.</text>
</comment>
<reference evidence="1 2" key="1">
    <citation type="journal article" date="2020" name="ISME J.">
        <title>Uncovering the hidden diversity of litter-decomposition mechanisms in mushroom-forming fungi.</title>
        <authorList>
            <person name="Floudas D."/>
            <person name="Bentzer J."/>
            <person name="Ahren D."/>
            <person name="Johansson T."/>
            <person name="Persson P."/>
            <person name="Tunlid A."/>
        </authorList>
    </citation>
    <scope>NUCLEOTIDE SEQUENCE [LARGE SCALE GENOMIC DNA]</scope>
    <source>
        <strain evidence="1 2">CBS 146.42</strain>
    </source>
</reference>
<evidence type="ECO:0000313" key="2">
    <source>
        <dbReference type="Proteomes" id="UP000559027"/>
    </source>
</evidence>
<dbReference type="AlphaFoldDB" id="A0A8H5D5G7"/>
<sequence>MLCHWTPDPHRPDGLGRKRTRSTSIFTVILGNPKLTYRTNSIEFVLAPSPSYRVLHTHPWFATRPNGYQHTYPLLEQRPNGTGFFFKTICKATV</sequence>
<name>A0A8H5D5G7_9AGAR</name>
<dbReference type="Proteomes" id="UP000559027">
    <property type="component" value="Unassembled WGS sequence"/>
</dbReference>
<dbReference type="EMBL" id="JAACJO010000009">
    <property type="protein sequence ID" value="KAF5353944.1"/>
    <property type="molecule type" value="Genomic_DNA"/>
</dbReference>
<proteinExistence type="predicted"/>
<organism evidence="1 2">
    <name type="scientific">Leucocoprinus leucothites</name>
    <dbReference type="NCBI Taxonomy" id="201217"/>
    <lineage>
        <taxon>Eukaryota</taxon>
        <taxon>Fungi</taxon>
        <taxon>Dikarya</taxon>
        <taxon>Basidiomycota</taxon>
        <taxon>Agaricomycotina</taxon>
        <taxon>Agaricomycetes</taxon>
        <taxon>Agaricomycetidae</taxon>
        <taxon>Agaricales</taxon>
        <taxon>Agaricineae</taxon>
        <taxon>Agaricaceae</taxon>
        <taxon>Leucocoprinus</taxon>
    </lineage>
</organism>
<evidence type="ECO:0000313" key="1">
    <source>
        <dbReference type="EMBL" id="KAF5353944.1"/>
    </source>
</evidence>
<gene>
    <name evidence="1" type="ORF">D9756_007173</name>
</gene>